<dbReference type="Pfam" id="PF01522">
    <property type="entry name" value="Polysacc_deac_1"/>
    <property type="match status" value="1"/>
</dbReference>
<dbReference type="SUPFAM" id="SSF88713">
    <property type="entry name" value="Glycoside hydrolase/deacetylase"/>
    <property type="match status" value="1"/>
</dbReference>
<dbReference type="GO" id="GO:0016810">
    <property type="term" value="F:hydrolase activity, acting on carbon-nitrogen (but not peptide) bonds"/>
    <property type="evidence" value="ECO:0007669"/>
    <property type="project" value="InterPro"/>
</dbReference>
<dbReference type="PANTHER" id="PTHR34216">
    <property type="match status" value="1"/>
</dbReference>
<dbReference type="GO" id="GO:0005975">
    <property type="term" value="P:carbohydrate metabolic process"/>
    <property type="evidence" value="ECO:0007669"/>
    <property type="project" value="InterPro"/>
</dbReference>
<protein>
    <recommendedName>
        <fullName evidence="3">NodB homology domain-containing protein</fullName>
    </recommendedName>
</protein>
<gene>
    <name evidence="4" type="ORF">MNBD_GAMMA12-223</name>
</gene>
<dbReference type="AlphaFoldDB" id="A0A3B0Y1I3"/>
<dbReference type="InterPro" id="IPR002509">
    <property type="entry name" value="NODB_dom"/>
</dbReference>
<reference evidence="4" key="1">
    <citation type="submission" date="2018-06" db="EMBL/GenBank/DDBJ databases">
        <authorList>
            <person name="Zhirakovskaya E."/>
        </authorList>
    </citation>
    <scope>NUCLEOTIDE SEQUENCE</scope>
</reference>
<dbReference type="GO" id="GO:0005576">
    <property type="term" value="C:extracellular region"/>
    <property type="evidence" value="ECO:0007669"/>
    <property type="project" value="UniProtKB-SubCell"/>
</dbReference>
<sequence length="249" mass="27837">MRSEFNGWFTDVKRTLSSASVSLLLYHQIGDDPKATTNLDCFCRRENFYSQMAYLKKSAYEVIGLKDAVGSLFVKSKLRNPSVVLTFDDGDTSFFDLALPILQEFEFPSILFCVSGLLGQAAEWIKASARVPIMTAGQLREIHALGVDIGSHSINHPRLTQLNEQQVLHEVYESKKSLENIIDSEIVSFAYPHGDYNPMVIDAVKKSGYHCAVSCLAQVANRAPSPFEIPRKYITYHDDLGSFISKLSS</sequence>
<comment type="subcellular location">
    <subcellularLocation>
        <location evidence="1">Secreted</location>
    </subcellularLocation>
</comment>
<dbReference type="PANTHER" id="PTHR34216:SF3">
    <property type="entry name" value="POLY-BETA-1,6-N-ACETYL-D-GLUCOSAMINE N-DEACETYLASE"/>
    <property type="match status" value="1"/>
</dbReference>
<keyword evidence="2" id="KW-0732">Signal</keyword>
<dbReference type="PROSITE" id="PS51677">
    <property type="entry name" value="NODB"/>
    <property type="match status" value="1"/>
</dbReference>
<feature type="domain" description="NodB homology" evidence="3">
    <location>
        <begin position="81"/>
        <end position="249"/>
    </location>
</feature>
<dbReference type="InterPro" id="IPR051398">
    <property type="entry name" value="Polysacch_Deacetylase"/>
</dbReference>
<dbReference type="CDD" id="cd10918">
    <property type="entry name" value="CE4_NodB_like_5s_6s"/>
    <property type="match status" value="1"/>
</dbReference>
<name>A0A3B0Y1I3_9ZZZZ</name>
<dbReference type="Gene3D" id="3.20.20.370">
    <property type="entry name" value="Glycoside hydrolase/deacetylase"/>
    <property type="match status" value="1"/>
</dbReference>
<organism evidence="4">
    <name type="scientific">hydrothermal vent metagenome</name>
    <dbReference type="NCBI Taxonomy" id="652676"/>
    <lineage>
        <taxon>unclassified sequences</taxon>
        <taxon>metagenomes</taxon>
        <taxon>ecological metagenomes</taxon>
    </lineage>
</organism>
<evidence type="ECO:0000256" key="2">
    <source>
        <dbReference type="ARBA" id="ARBA00022729"/>
    </source>
</evidence>
<accession>A0A3B0Y1I3</accession>
<evidence type="ECO:0000313" key="4">
    <source>
        <dbReference type="EMBL" id="VAW74535.1"/>
    </source>
</evidence>
<evidence type="ECO:0000259" key="3">
    <source>
        <dbReference type="PROSITE" id="PS51677"/>
    </source>
</evidence>
<proteinExistence type="predicted"/>
<evidence type="ECO:0000256" key="1">
    <source>
        <dbReference type="ARBA" id="ARBA00004613"/>
    </source>
</evidence>
<dbReference type="EMBL" id="UOFL01000058">
    <property type="protein sequence ID" value="VAW74535.1"/>
    <property type="molecule type" value="Genomic_DNA"/>
</dbReference>
<dbReference type="InterPro" id="IPR011330">
    <property type="entry name" value="Glyco_hydro/deAcase_b/a-brl"/>
</dbReference>